<dbReference type="InterPro" id="IPR003801">
    <property type="entry name" value="GTP_cyclohydrolase_FolE2/MptA"/>
</dbReference>
<dbReference type="NCBIfam" id="NF010200">
    <property type="entry name" value="PRK13674.1-1"/>
    <property type="match status" value="1"/>
</dbReference>
<keyword evidence="1 2" id="KW-0378">Hydrolase</keyword>
<dbReference type="EMBL" id="PNIN01000066">
    <property type="protein sequence ID" value="PMP69644.1"/>
    <property type="molecule type" value="Genomic_DNA"/>
</dbReference>
<dbReference type="EC" id="3.5.4.16" evidence="2"/>
<dbReference type="GO" id="GO:0003934">
    <property type="term" value="F:GTP cyclohydrolase I activity"/>
    <property type="evidence" value="ECO:0007669"/>
    <property type="project" value="UniProtKB-UniRule"/>
</dbReference>
<evidence type="ECO:0000313" key="4">
    <source>
        <dbReference type="Proteomes" id="UP000242881"/>
    </source>
</evidence>
<dbReference type="UniPathway" id="UPA00848">
    <property type="reaction ID" value="UER00151"/>
</dbReference>
<dbReference type="PANTHER" id="PTHR36445">
    <property type="entry name" value="GTP CYCLOHYDROLASE MPTA"/>
    <property type="match status" value="1"/>
</dbReference>
<name>A0A2J6WGY3_9BACT</name>
<dbReference type="PANTHER" id="PTHR36445:SF1">
    <property type="entry name" value="GTP CYCLOHYDROLASE MPTA"/>
    <property type="match status" value="1"/>
</dbReference>
<gene>
    <name evidence="2" type="primary">folE2</name>
    <name evidence="3" type="ORF">C0187_06590</name>
</gene>
<protein>
    <recommendedName>
        <fullName evidence="2">GTP cyclohydrolase FolE2</fullName>
        <ecNumber evidence="2">3.5.4.16</ecNumber>
    </recommendedName>
</protein>
<proteinExistence type="inferred from homology"/>
<comment type="similarity">
    <text evidence="2">Belongs to the GTP cyclohydrolase IV family.</text>
</comment>
<organism evidence="3 4">
    <name type="scientific">Calditerrivibrio nitroreducens</name>
    <dbReference type="NCBI Taxonomy" id="477976"/>
    <lineage>
        <taxon>Bacteria</taxon>
        <taxon>Pseudomonadati</taxon>
        <taxon>Deferribacterota</taxon>
        <taxon>Deferribacteres</taxon>
        <taxon>Deferribacterales</taxon>
        <taxon>Calditerrivibrionaceae</taxon>
    </lineage>
</organism>
<comment type="function">
    <text evidence="2">Converts GTP to 7,8-dihydroneopterin triphosphate.</text>
</comment>
<dbReference type="HAMAP" id="MF_01527_B">
    <property type="entry name" value="GTP_cyclohydrol_B"/>
    <property type="match status" value="1"/>
</dbReference>
<dbReference type="InterPro" id="IPR022838">
    <property type="entry name" value="GTP_cyclohydrolase_FolE2"/>
</dbReference>
<sequence>MVLADIQSQYDHRNLDIDRVGIKDILYPIVVKDKKNGKQSTVARINMYVKLPHNFKGTHMSRFVEVLNNHRTNIALESFKGILDDLQTVLNSEEAYIEITFPYFIEKTAPVSKLPSLMDYECTFVGISSKDKKDFTVSVKVPVISLCPCSKEISDYGAHNQRSYVTIKVRYKGMIWIEDLIEIAESSASAPIFSLLKREDEKYITEFSYDNPVFVEDIVRNAANKLLLDERVTWFEVSSENYESIHNHSAYAVIARDKRGG</sequence>
<evidence type="ECO:0000256" key="1">
    <source>
        <dbReference type="ARBA" id="ARBA00022801"/>
    </source>
</evidence>
<feature type="site" description="May be catalytically important" evidence="2">
    <location>
        <position position="147"/>
    </location>
</feature>
<dbReference type="GO" id="GO:0046654">
    <property type="term" value="P:tetrahydrofolate biosynthetic process"/>
    <property type="evidence" value="ECO:0007669"/>
    <property type="project" value="UniProtKB-UniRule"/>
</dbReference>
<comment type="caution">
    <text evidence="3">The sequence shown here is derived from an EMBL/GenBank/DDBJ whole genome shotgun (WGS) entry which is preliminary data.</text>
</comment>
<dbReference type="Pfam" id="PF02649">
    <property type="entry name" value="GCHY-1"/>
    <property type="match status" value="1"/>
</dbReference>
<evidence type="ECO:0000313" key="3">
    <source>
        <dbReference type="EMBL" id="PMP69644.1"/>
    </source>
</evidence>
<reference evidence="3 4" key="1">
    <citation type="submission" date="2018-01" db="EMBL/GenBank/DDBJ databases">
        <title>Metagenomic assembled genomes from two thermal pools in the Uzon Caldera, Kamchatka, Russia.</title>
        <authorList>
            <person name="Wilkins L."/>
            <person name="Ettinger C."/>
        </authorList>
    </citation>
    <scope>NUCLEOTIDE SEQUENCE [LARGE SCALE GENOMIC DNA]</scope>
    <source>
        <strain evidence="3">ZAV-05</strain>
    </source>
</reference>
<dbReference type="AlphaFoldDB" id="A0A2J6WGY3"/>
<comment type="catalytic activity">
    <reaction evidence="2">
        <text>GTP + H2O = 7,8-dihydroneopterin 3'-triphosphate + formate + H(+)</text>
        <dbReference type="Rhea" id="RHEA:17473"/>
        <dbReference type="ChEBI" id="CHEBI:15377"/>
        <dbReference type="ChEBI" id="CHEBI:15378"/>
        <dbReference type="ChEBI" id="CHEBI:15740"/>
        <dbReference type="ChEBI" id="CHEBI:37565"/>
        <dbReference type="ChEBI" id="CHEBI:58462"/>
        <dbReference type="EC" id="3.5.4.16"/>
    </reaction>
</comment>
<evidence type="ECO:0000256" key="2">
    <source>
        <dbReference type="HAMAP-Rule" id="MF_01527"/>
    </source>
</evidence>
<dbReference type="Gene3D" id="3.10.270.10">
    <property type="entry name" value="Urate Oxidase"/>
    <property type="match status" value="1"/>
</dbReference>
<accession>A0A2J6WGY3</accession>
<comment type="pathway">
    <text evidence="2">Cofactor biosynthesis; 7,8-dihydroneopterin triphosphate biosynthesis; 7,8-dihydroneopterin triphosphate from GTP: step 1/1.</text>
</comment>
<dbReference type="Proteomes" id="UP000242881">
    <property type="component" value="Unassembled WGS sequence"/>
</dbReference>